<accession>A0A0F9R9L2</accession>
<dbReference type="AlphaFoldDB" id="A0A0F9R9L2"/>
<reference evidence="1" key="1">
    <citation type="journal article" date="2015" name="Nature">
        <title>Complex archaea that bridge the gap between prokaryotes and eukaryotes.</title>
        <authorList>
            <person name="Spang A."/>
            <person name="Saw J.H."/>
            <person name="Jorgensen S.L."/>
            <person name="Zaremba-Niedzwiedzka K."/>
            <person name="Martijn J."/>
            <person name="Lind A.E."/>
            <person name="van Eijk R."/>
            <person name="Schleper C."/>
            <person name="Guy L."/>
            <person name="Ettema T.J."/>
        </authorList>
    </citation>
    <scope>NUCLEOTIDE SEQUENCE</scope>
</reference>
<sequence>MTDKKVWLEESGGGFRASAEIAGRTVSEYGKSPLVAVLRLAGRLVEIAETGGK</sequence>
<protein>
    <submittedName>
        <fullName evidence="1">Uncharacterized protein</fullName>
    </submittedName>
</protein>
<comment type="caution">
    <text evidence="1">The sequence shown here is derived from an EMBL/GenBank/DDBJ whole genome shotgun (WGS) entry which is preliminary data.</text>
</comment>
<gene>
    <name evidence="1" type="ORF">LCGC14_0920900</name>
</gene>
<name>A0A0F9R9L2_9ZZZZ</name>
<organism evidence="1">
    <name type="scientific">marine sediment metagenome</name>
    <dbReference type="NCBI Taxonomy" id="412755"/>
    <lineage>
        <taxon>unclassified sequences</taxon>
        <taxon>metagenomes</taxon>
        <taxon>ecological metagenomes</taxon>
    </lineage>
</organism>
<evidence type="ECO:0000313" key="1">
    <source>
        <dbReference type="EMBL" id="KKN21861.1"/>
    </source>
</evidence>
<dbReference type="EMBL" id="LAZR01003111">
    <property type="protein sequence ID" value="KKN21861.1"/>
    <property type="molecule type" value="Genomic_DNA"/>
</dbReference>
<proteinExistence type="predicted"/>